<dbReference type="RefSeq" id="WP_156331864.1">
    <property type="nucleotide sequence ID" value="NZ_CP159837.1"/>
</dbReference>
<dbReference type="EMBL" id="CP159837">
    <property type="protein sequence ID" value="XCM36697.1"/>
    <property type="molecule type" value="Genomic_DNA"/>
</dbReference>
<accession>A0AAU8JBZ5</accession>
<proteinExistence type="predicted"/>
<evidence type="ECO:0008006" key="3">
    <source>
        <dbReference type="Google" id="ProtNLM"/>
    </source>
</evidence>
<feature type="transmembrane region" description="Helical" evidence="1">
    <location>
        <begin position="21"/>
        <end position="39"/>
    </location>
</feature>
<keyword evidence="1" id="KW-0812">Transmembrane</keyword>
<sequence>MIVDYSGDRDRDRDRLYSIFYILYSLLYWDSILGVFGVFEEYGIP</sequence>
<evidence type="ECO:0000313" key="2">
    <source>
        <dbReference type="EMBL" id="XCM36697.1"/>
    </source>
</evidence>
<dbReference type="AlphaFoldDB" id="A0AAU8JBZ5"/>
<keyword evidence="1" id="KW-0472">Membrane</keyword>
<organism evidence="2">
    <name type="scientific">Planktothricoides raciborskii GIHE-MW2</name>
    <dbReference type="NCBI Taxonomy" id="2792601"/>
    <lineage>
        <taxon>Bacteria</taxon>
        <taxon>Bacillati</taxon>
        <taxon>Cyanobacteriota</taxon>
        <taxon>Cyanophyceae</taxon>
        <taxon>Oscillatoriophycideae</taxon>
        <taxon>Oscillatoriales</taxon>
        <taxon>Oscillatoriaceae</taxon>
        <taxon>Planktothricoides</taxon>
    </lineage>
</organism>
<name>A0AAU8JBZ5_9CYAN</name>
<protein>
    <recommendedName>
        <fullName evidence="3">Transposase</fullName>
    </recommendedName>
</protein>
<gene>
    <name evidence="2" type="ORF">ABWT76_005471</name>
</gene>
<keyword evidence="1" id="KW-1133">Transmembrane helix</keyword>
<evidence type="ECO:0000256" key="1">
    <source>
        <dbReference type="SAM" id="Phobius"/>
    </source>
</evidence>
<reference evidence="2" key="1">
    <citation type="submission" date="2024-07" db="EMBL/GenBank/DDBJ databases">
        <authorList>
            <person name="Kim Y.J."/>
            <person name="Jeong J.Y."/>
        </authorList>
    </citation>
    <scope>NUCLEOTIDE SEQUENCE</scope>
    <source>
        <strain evidence="2">GIHE-MW2</strain>
    </source>
</reference>